<reference evidence="3" key="1">
    <citation type="journal article" date="2019" name="Int. J. Syst. Evol. Microbiol.">
        <title>The Global Catalogue of Microorganisms (GCM) 10K type strain sequencing project: providing services to taxonomists for standard genome sequencing and annotation.</title>
        <authorList>
            <consortium name="The Broad Institute Genomics Platform"/>
            <consortium name="The Broad Institute Genome Sequencing Center for Infectious Disease"/>
            <person name="Wu L."/>
            <person name="Ma J."/>
        </authorList>
    </citation>
    <scope>NUCLEOTIDE SEQUENCE [LARGE SCALE GENOMIC DNA]</scope>
    <source>
        <strain evidence="3">CGMCC 1.16444</strain>
    </source>
</reference>
<feature type="chain" id="PRO_5045496105" evidence="1">
    <location>
        <begin position="34"/>
        <end position="211"/>
    </location>
</feature>
<dbReference type="EMBL" id="JBHSJF010000006">
    <property type="protein sequence ID" value="MFC5069029.1"/>
    <property type="molecule type" value="Genomic_DNA"/>
</dbReference>
<dbReference type="Pfam" id="PF06035">
    <property type="entry name" value="Peptidase_C93"/>
    <property type="match status" value="1"/>
</dbReference>
<accession>A0ABV9Z664</accession>
<dbReference type="PANTHER" id="PTHR39327:SF1">
    <property type="entry name" value="BLR5470 PROTEIN"/>
    <property type="match status" value="1"/>
</dbReference>
<evidence type="ECO:0000256" key="1">
    <source>
        <dbReference type="SAM" id="SignalP"/>
    </source>
</evidence>
<name>A0ABV9Z664_9HYPH</name>
<dbReference type="RefSeq" id="WP_114956753.1">
    <property type="nucleotide sequence ID" value="NZ_JBHSJF010000006.1"/>
</dbReference>
<keyword evidence="1" id="KW-0732">Signal</keyword>
<feature type="signal peptide" evidence="1">
    <location>
        <begin position="1"/>
        <end position="33"/>
    </location>
</feature>
<protein>
    <submittedName>
        <fullName evidence="2">Transglutaminase-like cysteine peptidase</fullName>
    </submittedName>
</protein>
<evidence type="ECO:0000313" key="2">
    <source>
        <dbReference type="EMBL" id="MFC5069029.1"/>
    </source>
</evidence>
<proteinExistence type="predicted"/>
<dbReference type="InterPro" id="IPR010319">
    <property type="entry name" value="Transglutaminase-like_Cys_pept"/>
</dbReference>
<dbReference type="Proteomes" id="UP001595796">
    <property type="component" value="Unassembled WGS sequence"/>
</dbReference>
<gene>
    <name evidence="2" type="ORF">ACFPFW_13510</name>
</gene>
<dbReference type="Gene3D" id="3.10.620.30">
    <property type="match status" value="1"/>
</dbReference>
<comment type="caution">
    <text evidence="2">The sequence shown here is derived from an EMBL/GenBank/DDBJ whole genome shotgun (WGS) entry which is preliminary data.</text>
</comment>
<dbReference type="PANTHER" id="PTHR39327">
    <property type="match status" value="1"/>
</dbReference>
<keyword evidence="3" id="KW-1185">Reference proteome</keyword>
<sequence>MSSVFGAKYSKAVSAVAAAMVAFFFLGCSEASALDNSPRMKILGAARAPIGFVAFCSSHPADCARETQQQGRVILTAATFSQLDQVNRWANTQIQPVTDQEFYGTPEYWTYPTTKGDCEDYVLLKRKLLMDAGWSESSLLITVVRDEKGAGHAVLTVPTDQGDLVLDNQREDVVVWSQTPYQYVKRQSQTDPKLWVFVGPVDSNTGVASTR</sequence>
<evidence type="ECO:0000313" key="3">
    <source>
        <dbReference type="Proteomes" id="UP001595796"/>
    </source>
</evidence>
<organism evidence="2 3">
    <name type="scientific">Flaviflagellibacter deserti</name>
    <dbReference type="NCBI Taxonomy" id="2267266"/>
    <lineage>
        <taxon>Bacteria</taxon>
        <taxon>Pseudomonadati</taxon>
        <taxon>Pseudomonadota</taxon>
        <taxon>Alphaproteobacteria</taxon>
        <taxon>Hyphomicrobiales</taxon>
        <taxon>Flaviflagellibacter</taxon>
    </lineage>
</organism>